<dbReference type="PROSITE" id="PS01124">
    <property type="entry name" value="HTH_ARAC_FAMILY_2"/>
    <property type="match status" value="1"/>
</dbReference>
<name>A0A561BYB8_9ACTN</name>
<dbReference type="GO" id="GO:0003700">
    <property type="term" value="F:DNA-binding transcription factor activity"/>
    <property type="evidence" value="ECO:0007669"/>
    <property type="project" value="InterPro"/>
</dbReference>
<protein>
    <submittedName>
        <fullName evidence="5">AraC family transcriptional regulator</fullName>
    </submittedName>
</protein>
<dbReference type="EMBL" id="VIVK01000001">
    <property type="protein sequence ID" value="TWD83828.1"/>
    <property type="molecule type" value="Genomic_DNA"/>
</dbReference>
<dbReference type="PANTHER" id="PTHR46796">
    <property type="entry name" value="HTH-TYPE TRANSCRIPTIONAL ACTIVATOR RHAS-RELATED"/>
    <property type="match status" value="1"/>
</dbReference>
<dbReference type="RefSeq" id="WP_145810752.1">
    <property type="nucleotide sequence ID" value="NZ_VIVK01000001.1"/>
</dbReference>
<dbReference type="GO" id="GO:0043565">
    <property type="term" value="F:sequence-specific DNA binding"/>
    <property type="evidence" value="ECO:0007669"/>
    <property type="project" value="InterPro"/>
</dbReference>
<comment type="caution">
    <text evidence="5">The sequence shown here is derived from an EMBL/GenBank/DDBJ whole genome shotgun (WGS) entry which is preliminary data.</text>
</comment>
<feature type="domain" description="HTH araC/xylS-type" evidence="4">
    <location>
        <begin position="215"/>
        <end position="316"/>
    </location>
</feature>
<keyword evidence="2" id="KW-0238">DNA-binding</keyword>
<reference evidence="5 6" key="1">
    <citation type="submission" date="2019-06" db="EMBL/GenBank/DDBJ databases">
        <title>Sequencing the genomes of 1000 actinobacteria strains.</title>
        <authorList>
            <person name="Klenk H.-P."/>
        </authorList>
    </citation>
    <scope>NUCLEOTIDE SEQUENCE [LARGE SCALE GENOMIC DNA]</scope>
    <source>
        <strain evidence="5 6">DSM 24683</strain>
    </source>
</reference>
<dbReference type="Pfam" id="PF12833">
    <property type="entry name" value="HTH_18"/>
    <property type="match status" value="1"/>
</dbReference>
<dbReference type="OrthoDB" id="5464689at2"/>
<dbReference type="Proteomes" id="UP000318380">
    <property type="component" value="Unassembled WGS sequence"/>
</dbReference>
<proteinExistence type="predicted"/>
<evidence type="ECO:0000313" key="6">
    <source>
        <dbReference type="Proteomes" id="UP000318380"/>
    </source>
</evidence>
<sequence>MDAILFESDDLDRTEEFLSAAYTKVRIGSDAADSPTRIRREQLGPVTVDSVDIGFELSYVAAPMTKVCLCGVESGTIRDHATDGWTDSFGPGDMVSLVPPERPYSGRVDNARYSIVLFDPELLDRVAEPAGDGAGAAIQLLGHRPVSAAAGRQLRSTIRFVSEQILDQPEIRTEPLIVSNAAQLLAASVLTAFGSTAATEPTIEDRHDARPATLRRAIAFLEENPRRDIAATDIADAAGVTLRAVQIAFRRHLDTTPMGYLRRLRLAEAHRELVAADPGAETVAGIGARWGFCHAGRFAAEYRSAYGRQPSASLSGETSRRPARA</sequence>
<gene>
    <name evidence="5" type="ORF">FB561_4997</name>
</gene>
<dbReference type="InterPro" id="IPR018060">
    <property type="entry name" value="HTH_AraC"/>
</dbReference>
<keyword evidence="6" id="KW-1185">Reference proteome</keyword>
<dbReference type="InterPro" id="IPR050204">
    <property type="entry name" value="AraC_XylS_family_regulators"/>
</dbReference>
<keyword evidence="1" id="KW-0805">Transcription regulation</keyword>
<evidence type="ECO:0000256" key="1">
    <source>
        <dbReference type="ARBA" id="ARBA00023015"/>
    </source>
</evidence>
<dbReference type="PANTHER" id="PTHR46796:SF12">
    <property type="entry name" value="HTH-TYPE DNA-BINDING TRANSCRIPTIONAL ACTIVATOR EUTR"/>
    <property type="match status" value="1"/>
</dbReference>
<accession>A0A561BYB8</accession>
<dbReference type="SMART" id="SM00342">
    <property type="entry name" value="HTH_ARAC"/>
    <property type="match status" value="1"/>
</dbReference>
<evidence type="ECO:0000259" key="4">
    <source>
        <dbReference type="PROSITE" id="PS01124"/>
    </source>
</evidence>
<dbReference type="Gene3D" id="1.10.10.60">
    <property type="entry name" value="Homeodomain-like"/>
    <property type="match status" value="1"/>
</dbReference>
<keyword evidence="3" id="KW-0804">Transcription</keyword>
<dbReference type="AlphaFoldDB" id="A0A561BYB8"/>
<organism evidence="5 6">
    <name type="scientific">Kribbella amoyensis</name>
    <dbReference type="NCBI Taxonomy" id="996641"/>
    <lineage>
        <taxon>Bacteria</taxon>
        <taxon>Bacillati</taxon>
        <taxon>Actinomycetota</taxon>
        <taxon>Actinomycetes</taxon>
        <taxon>Propionibacteriales</taxon>
        <taxon>Kribbellaceae</taxon>
        <taxon>Kribbella</taxon>
    </lineage>
</organism>
<dbReference type="InterPro" id="IPR009057">
    <property type="entry name" value="Homeodomain-like_sf"/>
</dbReference>
<evidence type="ECO:0000256" key="3">
    <source>
        <dbReference type="ARBA" id="ARBA00023163"/>
    </source>
</evidence>
<evidence type="ECO:0000256" key="2">
    <source>
        <dbReference type="ARBA" id="ARBA00023125"/>
    </source>
</evidence>
<evidence type="ECO:0000313" key="5">
    <source>
        <dbReference type="EMBL" id="TWD83828.1"/>
    </source>
</evidence>
<dbReference type="SUPFAM" id="SSF46689">
    <property type="entry name" value="Homeodomain-like"/>
    <property type="match status" value="1"/>
</dbReference>